<dbReference type="Pfam" id="PF07690">
    <property type="entry name" value="MFS_1"/>
    <property type="match status" value="1"/>
</dbReference>
<feature type="transmembrane region" description="Helical" evidence="6">
    <location>
        <begin position="129"/>
        <end position="149"/>
    </location>
</feature>
<dbReference type="AlphaFoldDB" id="A0A1H6EEM1"/>
<dbReference type="Proteomes" id="UP000236729">
    <property type="component" value="Unassembled WGS sequence"/>
</dbReference>
<dbReference type="EMBL" id="FOME01000005">
    <property type="protein sequence ID" value="SFD56105.1"/>
    <property type="molecule type" value="Genomic_DNA"/>
</dbReference>
<dbReference type="Proteomes" id="UP000199690">
    <property type="component" value="Unassembled WGS sequence"/>
</dbReference>
<dbReference type="SUPFAM" id="SSF103473">
    <property type="entry name" value="MFS general substrate transporter"/>
    <property type="match status" value="1"/>
</dbReference>
<dbReference type="PROSITE" id="PS50850">
    <property type="entry name" value="MFS"/>
    <property type="match status" value="1"/>
</dbReference>
<feature type="transmembrane region" description="Helical" evidence="6">
    <location>
        <begin position="155"/>
        <end position="178"/>
    </location>
</feature>
<organism evidence="8 11">
    <name type="scientific">Saccharopolyspora kobensis</name>
    <dbReference type="NCBI Taxonomy" id="146035"/>
    <lineage>
        <taxon>Bacteria</taxon>
        <taxon>Bacillati</taxon>
        <taxon>Actinomycetota</taxon>
        <taxon>Actinomycetes</taxon>
        <taxon>Pseudonocardiales</taxon>
        <taxon>Pseudonocardiaceae</taxon>
        <taxon>Saccharopolyspora</taxon>
    </lineage>
</organism>
<accession>A0A1H6EEM1</accession>
<reference evidence="10 11" key="1">
    <citation type="submission" date="2016-10" db="EMBL/GenBank/DDBJ databases">
        <authorList>
            <person name="Varghese N."/>
            <person name="Submissions S."/>
        </authorList>
    </citation>
    <scope>NUCLEOTIDE SEQUENCE [LARGE SCALE GENOMIC DNA]</scope>
    <source>
        <strain evidence="11">ATCC 20501</strain>
        <strain evidence="9 10">CGMCC 4.3529</strain>
    </source>
</reference>
<proteinExistence type="predicted"/>
<feature type="transmembrane region" description="Helical" evidence="6">
    <location>
        <begin position="318"/>
        <end position="340"/>
    </location>
</feature>
<dbReference type="CDD" id="cd17324">
    <property type="entry name" value="MFS_NepI_like"/>
    <property type="match status" value="1"/>
</dbReference>
<evidence type="ECO:0000256" key="4">
    <source>
        <dbReference type="ARBA" id="ARBA00022989"/>
    </source>
</evidence>
<dbReference type="InterPro" id="IPR011701">
    <property type="entry name" value="MFS"/>
</dbReference>
<dbReference type="SMR" id="A0A1H6EEM1"/>
<evidence type="ECO:0000256" key="2">
    <source>
        <dbReference type="ARBA" id="ARBA00022475"/>
    </source>
</evidence>
<protein>
    <submittedName>
        <fullName evidence="8">Predicted arabinose efflux permease, MFS family</fullName>
    </submittedName>
</protein>
<dbReference type="InterPro" id="IPR020846">
    <property type="entry name" value="MFS_dom"/>
</dbReference>
<dbReference type="InterPro" id="IPR036259">
    <property type="entry name" value="MFS_trans_sf"/>
</dbReference>
<comment type="subcellular location">
    <subcellularLocation>
        <location evidence="1">Cell membrane</location>
        <topology evidence="1">Multi-pass membrane protein</topology>
    </subcellularLocation>
</comment>
<feature type="transmembrane region" description="Helical" evidence="6">
    <location>
        <begin position="233"/>
        <end position="252"/>
    </location>
</feature>
<feature type="transmembrane region" description="Helical" evidence="6">
    <location>
        <begin position="289"/>
        <end position="306"/>
    </location>
</feature>
<evidence type="ECO:0000256" key="1">
    <source>
        <dbReference type="ARBA" id="ARBA00004651"/>
    </source>
</evidence>
<dbReference type="RefSeq" id="WP_235863519.1">
    <property type="nucleotide sequence ID" value="NZ_FNVB01000010.1"/>
</dbReference>
<dbReference type="GO" id="GO:0005886">
    <property type="term" value="C:plasma membrane"/>
    <property type="evidence" value="ECO:0007669"/>
    <property type="project" value="UniProtKB-SubCell"/>
</dbReference>
<dbReference type="InterPro" id="IPR001958">
    <property type="entry name" value="Tet-R_TetA/multi-R_MdtG-like"/>
</dbReference>
<evidence type="ECO:0000313" key="9">
    <source>
        <dbReference type="EMBL" id="SFD56105.1"/>
    </source>
</evidence>
<name>A0A1H6EEM1_9PSEU</name>
<keyword evidence="2" id="KW-1003">Cell membrane</keyword>
<evidence type="ECO:0000259" key="7">
    <source>
        <dbReference type="PROSITE" id="PS50850"/>
    </source>
</evidence>
<feature type="transmembrane region" description="Helical" evidence="6">
    <location>
        <begin position="264"/>
        <end position="283"/>
    </location>
</feature>
<dbReference type="PANTHER" id="PTHR43124:SF10">
    <property type="entry name" value="PURINE EFFLUX PUMP PBUE"/>
    <property type="match status" value="1"/>
</dbReference>
<evidence type="ECO:0000313" key="11">
    <source>
        <dbReference type="Proteomes" id="UP000236729"/>
    </source>
</evidence>
<evidence type="ECO:0000313" key="8">
    <source>
        <dbReference type="EMBL" id="SEG95469.1"/>
    </source>
</evidence>
<dbReference type="GO" id="GO:0022857">
    <property type="term" value="F:transmembrane transporter activity"/>
    <property type="evidence" value="ECO:0007669"/>
    <property type="project" value="InterPro"/>
</dbReference>
<dbReference type="Gene3D" id="1.20.1250.20">
    <property type="entry name" value="MFS general substrate transporter like domains"/>
    <property type="match status" value="2"/>
</dbReference>
<keyword evidence="4 6" id="KW-1133">Transmembrane helix</keyword>
<evidence type="ECO:0000313" key="10">
    <source>
        <dbReference type="Proteomes" id="UP000199690"/>
    </source>
</evidence>
<keyword evidence="3 6" id="KW-0812">Transmembrane</keyword>
<dbReference type="PRINTS" id="PR01035">
    <property type="entry name" value="TCRTETA"/>
</dbReference>
<accession>A0A1I1TC17</accession>
<keyword evidence="10" id="KW-1185">Reference proteome</keyword>
<evidence type="ECO:0000256" key="5">
    <source>
        <dbReference type="ARBA" id="ARBA00023136"/>
    </source>
</evidence>
<keyword evidence="5 6" id="KW-0472">Membrane</keyword>
<sequence>MRFSTLLVLAVGTFAVGADGFILNGLLPEIARDLRVSESVAGQLTTLFAVTYAVGSPVIASVTGSWDRRVLLGGGLALFTVGMAGQALGTTFAVVAVARVLAALGAAAFQANAYAVAGALAAPEQRGRALATVAAGMTASTVLGVPLGVLGGQWFGWRAVMWAIGVVGVLVAAAIPVLPQVRLPVVGLRDRLAVLVRPAVVKVLLITVVGMFASFTVFAYLPLLLGSAAPGAMLSWVLVAFGVGQVAGNSLAGRGTDGFGPKRVLLLSLAGMALVFALLNWAALTLPTTLLIGFGAGAFSGMLMVPQQHRLFELAADAPTVALGLNGSAIYVGAGLGSAIGGTVLAAAGTPWLAPTAAVIALLGLLLAVKTTSSAAKTPIPA</sequence>
<evidence type="ECO:0000256" key="3">
    <source>
        <dbReference type="ARBA" id="ARBA00022692"/>
    </source>
</evidence>
<feature type="transmembrane region" description="Helical" evidence="6">
    <location>
        <begin position="42"/>
        <end position="63"/>
    </location>
</feature>
<evidence type="ECO:0000256" key="6">
    <source>
        <dbReference type="SAM" id="Phobius"/>
    </source>
</evidence>
<feature type="transmembrane region" description="Helical" evidence="6">
    <location>
        <begin position="70"/>
        <end position="94"/>
    </location>
</feature>
<feature type="transmembrane region" description="Helical" evidence="6">
    <location>
        <begin position="100"/>
        <end position="122"/>
    </location>
</feature>
<gene>
    <name evidence="8" type="ORF">SAMN02982929_06201</name>
    <name evidence="9" type="ORF">SAMN05216506_10585</name>
</gene>
<dbReference type="EMBL" id="FNVB01000010">
    <property type="protein sequence ID" value="SEG95469.1"/>
    <property type="molecule type" value="Genomic_DNA"/>
</dbReference>
<dbReference type="PANTHER" id="PTHR43124">
    <property type="entry name" value="PURINE EFFLUX PUMP PBUE"/>
    <property type="match status" value="1"/>
</dbReference>
<feature type="transmembrane region" description="Helical" evidence="6">
    <location>
        <begin position="199"/>
        <end position="221"/>
    </location>
</feature>
<reference evidence="8" key="2">
    <citation type="submission" date="2016-10" db="EMBL/GenBank/DDBJ databases">
        <authorList>
            <person name="de Groot N.N."/>
        </authorList>
    </citation>
    <scope>NUCLEOTIDE SEQUENCE [LARGE SCALE GENOMIC DNA]</scope>
    <source>
        <strain evidence="8">ATCC 20501</strain>
    </source>
</reference>
<feature type="transmembrane region" description="Helical" evidence="6">
    <location>
        <begin position="352"/>
        <end position="369"/>
    </location>
</feature>
<feature type="domain" description="Major facilitator superfamily (MFS) profile" evidence="7">
    <location>
        <begin position="5"/>
        <end position="373"/>
    </location>
</feature>
<dbReference type="InterPro" id="IPR050189">
    <property type="entry name" value="MFS_Efflux_Transporters"/>
</dbReference>